<reference evidence="5 6" key="1">
    <citation type="submission" date="2020-05" db="EMBL/GenBank/DDBJ databases">
        <title>Distinct polysaccharide utilization as determinants for interspecies competition between intestinal Prevotella spp.</title>
        <authorList>
            <person name="Galvez E.J.C."/>
            <person name="Iljazovic A."/>
            <person name="Strowig T."/>
        </authorList>
    </citation>
    <scope>NUCLEOTIDE SEQUENCE [LARGE SCALE GENOMIC DNA]</scope>
    <source>
        <strain evidence="5 6">PROD</strain>
    </source>
</reference>
<keyword evidence="6" id="KW-1185">Reference proteome</keyword>
<dbReference type="RefSeq" id="WP_172175585.1">
    <property type="nucleotide sequence ID" value="NZ_CASGIA010000007.1"/>
</dbReference>
<dbReference type="Pfam" id="PF13488">
    <property type="entry name" value="Gly-zipper_Omp"/>
    <property type="match status" value="1"/>
</dbReference>
<dbReference type="PANTHER" id="PTHR30329">
    <property type="entry name" value="STATOR ELEMENT OF FLAGELLAR MOTOR COMPLEX"/>
    <property type="match status" value="1"/>
</dbReference>
<keyword evidence="2" id="KW-1133">Transmembrane helix</keyword>
<evidence type="ECO:0000259" key="4">
    <source>
        <dbReference type="PROSITE" id="PS51123"/>
    </source>
</evidence>
<feature type="transmembrane region" description="Helical" evidence="2">
    <location>
        <begin position="44"/>
        <end position="66"/>
    </location>
</feature>
<sequence>MKKIKALALALCLGIIMVGCNNTQKGATIGTAGGAVLGAIIGKIAGNAGVGAAIGGAVGAGTGAIIGNRMDKVKKQAEAVQNAQVQQVTDANGLQAVKVTFDSGILFPTSSSTLQASAQSSLIQFANVLKQNTDADVAIQGYTDNDPWKGSTAEQSVQKNLNLSQQRAQSVSTFLIGQGVSGTQIKSVQGFGEQNPVADNSTAAGKAQNRRVEIYLYASQAMINAANNGTLK</sequence>
<dbReference type="GeneID" id="82157557"/>
<feature type="domain" description="OmpA-like" evidence="4">
    <location>
        <begin position="94"/>
        <end position="220"/>
    </location>
</feature>
<evidence type="ECO:0000256" key="1">
    <source>
        <dbReference type="PROSITE-ProRule" id="PRU00473"/>
    </source>
</evidence>
<keyword evidence="1 2" id="KW-0472">Membrane</keyword>
<keyword evidence="3" id="KW-0732">Signal</keyword>
<dbReference type="Gene3D" id="3.30.1330.60">
    <property type="entry name" value="OmpA-like domain"/>
    <property type="match status" value="1"/>
</dbReference>
<dbReference type="CDD" id="cd07185">
    <property type="entry name" value="OmpA_C-like"/>
    <property type="match status" value="1"/>
</dbReference>
<protein>
    <submittedName>
        <fullName evidence="5">OmpA family protein</fullName>
    </submittedName>
</protein>
<dbReference type="Proteomes" id="UP001193734">
    <property type="component" value="Unassembled WGS sequence"/>
</dbReference>
<dbReference type="PROSITE" id="PS51123">
    <property type="entry name" value="OMPA_2"/>
    <property type="match status" value="1"/>
</dbReference>
<evidence type="ECO:0000313" key="6">
    <source>
        <dbReference type="Proteomes" id="UP001193734"/>
    </source>
</evidence>
<keyword evidence="2" id="KW-0812">Transmembrane</keyword>
<dbReference type="InterPro" id="IPR006665">
    <property type="entry name" value="OmpA-like"/>
</dbReference>
<dbReference type="EMBL" id="JABKKE010000010">
    <property type="protein sequence ID" value="NPE14120.1"/>
    <property type="molecule type" value="Genomic_DNA"/>
</dbReference>
<dbReference type="SUPFAM" id="SSF103088">
    <property type="entry name" value="OmpA-like"/>
    <property type="match status" value="1"/>
</dbReference>
<gene>
    <name evidence="5" type="ORF">HPS55_07240</name>
</gene>
<name>A0ABX2AWS7_9BACT</name>
<dbReference type="Pfam" id="PF00691">
    <property type="entry name" value="OmpA"/>
    <property type="match status" value="1"/>
</dbReference>
<comment type="caution">
    <text evidence="5">The sequence shown here is derived from an EMBL/GenBank/DDBJ whole genome shotgun (WGS) entry which is preliminary data.</text>
</comment>
<proteinExistence type="predicted"/>
<dbReference type="PROSITE" id="PS51257">
    <property type="entry name" value="PROKAR_LIPOPROTEIN"/>
    <property type="match status" value="1"/>
</dbReference>
<organism evidence="5 6">
    <name type="scientific">Xylanibacter rodentium</name>
    <dbReference type="NCBI Taxonomy" id="2736289"/>
    <lineage>
        <taxon>Bacteria</taxon>
        <taxon>Pseudomonadati</taxon>
        <taxon>Bacteroidota</taxon>
        <taxon>Bacteroidia</taxon>
        <taxon>Bacteroidales</taxon>
        <taxon>Prevotellaceae</taxon>
        <taxon>Xylanibacter</taxon>
    </lineage>
</organism>
<accession>A0ABX2AWS7</accession>
<evidence type="ECO:0000256" key="3">
    <source>
        <dbReference type="SAM" id="SignalP"/>
    </source>
</evidence>
<feature type="chain" id="PRO_5046522025" evidence="3">
    <location>
        <begin position="22"/>
        <end position="232"/>
    </location>
</feature>
<dbReference type="InterPro" id="IPR050330">
    <property type="entry name" value="Bact_OuterMem_StrucFunc"/>
</dbReference>
<feature type="signal peptide" evidence="3">
    <location>
        <begin position="1"/>
        <end position="21"/>
    </location>
</feature>
<evidence type="ECO:0000256" key="2">
    <source>
        <dbReference type="SAM" id="Phobius"/>
    </source>
</evidence>
<dbReference type="InterPro" id="IPR036737">
    <property type="entry name" value="OmpA-like_sf"/>
</dbReference>
<dbReference type="InterPro" id="IPR039567">
    <property type="entry name" value="Gly-zipper"/>
</dbReference>
<evidence type="ECO:0000313" key="5">
    <source>
        <dbReference type="EMBL" id="NPE14120.1"/>
    </source>
</evidence>
<dbReference type="PANTHER" id="PTHR30329:SF21">
    <property type="entry name" value="LIPOPROTEIN YIAD-RELATED"/>
    <property type="match status" value="1"/>
</dbReference>